<dbReference type="Gene3D" id="3.20.20.80">
    <property type="entry name" value="Glycosidases"/>
    <property type="match status" value="1"/>
</dbReference>
<reference evidence="2 3" key="1">
    <citation type="submission" date="2018-06" db="EMBL/GenBank/DDBJ databases">
        <authorList>
            <consortium name="Pathogen Informatics"/>
            <person name="Doyle S."/>
        </authorList>
    </citation>
    <scope>NUCLEOTIDE SEQUENCE [LARGE SCALE GENOMIC DNA]</scope>
    <source>
        <strain evidence="2 3">NCTC12961</strain>
    </source>
</reference>
<dbReference type="Proteomes" id="UP000248897">
    <property type="component" value="Chromosome 1"/>
</dbReference>
<organism evidence="2 3">
    <name type="scientific">Serratia plymuthica</name>
    <dbReference type="NCBI Taxonomy" id="82996"/>
    <lineage>
        <taxon>Bacteria</taxon>
        <taxon>Pseudomonadati</taxon>
        <taxon>Pseudomonadota</taxon>
        <taxon>Gammaproteobacteria</taxon>
        <taxon>Enterobacterales</taxon>
        <taxon>Yersiniaceae</taxon>
        <taxon>Serratia</taxon>
    </lineage>
</organism>
<evidence type="ECO:0000313" key="3">
    <source>
        <dbReference type="Proteomes" id="UP000248897"/>
    </source>
</evidence>
<gene>
    <name evidence="2" type="primary">glgX_2</name>
    <name evidence="2" type="ORF">NCTC12961_05645</name>
</gene>
<keyword evidence="1 2" id="KW-0326">Glycosidase</keyword>
<dbReference type="InterPro" id="IPR017853">
    <property type="entry name" value="GH"/>
</dbReference>
<keyword evidence="2" id="KW-0378">Hydrolase</keyword>
<evidence type="ECO:0000256" key="1">
    <source>
        <dbReference type="ARBA" id="ARBA00023295"/>
    </source>
</evidence>
<protein>
    <submittedName>
        <fullName evidence="2">Glycogen debranching enzyme</fullName>
        <ecNumber evidence="2">3.2.1.-</ecNumber>
    </submittedName>
</protein>
<name>A0A2X4V6Q5_SERPL</name>
<dbReference type="SUPFAM" id="SSF51445">
    <property type="entry name" value="(Trans)glycosidases"/>
    <property type="match status" value="1"/>
</dbReference>
<dbReference type="EC" id="3.2.1.-" evidence="2"/>
<accession>A0A2X4V6Q5</accession>
<dbReference type="PANTHER" id="PTHR43002">
    <property type="entry name" value="GLYCOGEN DEBRANCHING ENZYME"/>
    <property type="match status" value="1"/>
</dbReference>
<sequence length="69" mass="7477">MGKTVIYEAHVRGLTLLHPDIPPVLRGSFAALGHPVMIAHFKRLGITALELLPVQQHSSEPRSAASRAD</sequence>
<dbReference type="AlphaFoldDB" id="A0A2X4V6Q5"/>
<dbReference type="EMBL" id="LS483469">
    <property type="protein sequence ID" value="SQI46229.1"/>
    <property type="molecule type" value="Genomic_DNA"/>
</dbReference>
<proteinExistence type="predicted"/>
<evidence type="ECO:0000313" key="2">
    <source>
        <dbReference type="EMBL" id="SQI46229.1"/>
    </source>
</evidence>
<dbReference type="GO" id="GO:0016798">
    <property type="term" value="F:hydrolase activity, acting on glycosyl bonds"/>
    <property type="evidence" value="ECO:0007669"/>
    <property type="project" value="UniProtKB-KW"/>
</dbReference>